<dbReference type="AlphaFoldDB" id="A0A5N5UDR3"/>
<name>A0A5N5UDR3_9EURY</name>
<gene>
    <name evidence="3" type="ORF">DMP03_05625</name>
</gene>
<feature type="region of interest" description="Disordered" evidence="1">
    <location>
        <begin position="150"/>
        <end position="171"/>
    </location>
</feature>
<accession>A0A5N5UDR3</accession>
<evidence type="ECO:0000256" key="1">
    <source>
        <dbReference type="SAM" id="MobiDB-lite"/>
    </source>
</evidence>
<feature type="domain" description="DUF8054" evidence="2">
    <location>
        <begin position="2"/>
        <end position="164"/>
    </location>
</feature>
<reference evidence="3 4" key="1">
    <citation type="submission" date="2019-10" db="EMBL/GenBank/DDBJ databases">
        <title>Unraveling microbial dark matter from salterns through culturing: the case of the genus Halosegnis.</title>
        <authorList>
            <person name="Duran-Viseras A."/>
            <person name="Andrei A.-S."/>
            <person name="Vera-Gargallo B."/>
            <person name="Ghai R."/>
            <person name="Sanchez-Porro C."/>
            <person name="Ventosa A."/>
        </authorList>
    </citation>
    <scope>NUCLEOTIDE SEQUENCE [LARGE SCALE GENOMIC DNA]</scope>
    <source>
        <strain evidence="3 4">F17-44</strain>
    </source>
</reference>
<dbReference type="OrthoDB" id="378586at2157"/>
<dbReference type="RefSeq" id="WP_152119725.1">
    <property type="nucleotide sequence ID" value="NZ_QJOW01000002.1"/>
</dbReference>
<evidence type="ECO:0000313" key="3">
    <source>
        <dbReference type="EMBL" id="KAB7516845.1"/>
    </source>
</evidence>
<evidence type="ECO:0000259" key="2">
    <source>
        <dbReference type="Pfam" id="PF26239"/>
    </source>
</evidence>
<comment type="caution">
    <text evidence="3">The sequence shown here is derived from an EMBL/GenBank/DDBJ whole genome shotgun (WGS) entry which is preliminary data.</text>
</comment>
<proteinExistence type="predicted"/>
<dbReference type="Pfam" id="PF26239">
    <property type="entry name" value="DUF8054"/>
    <property type="match status" value="1"/>
</dbReference>
<protein>
    <recommendedName>
        <fullName evidence="2">DUF8054 domain-containing protein</fullName>
    </recommendedName>
</protein>
<organism evidence="3 4">
    <name type="scientific">Halosegnis rubeus</name>
    <dbReference type="NCBI Taxonomy" id="2212850"/>
    <lineage>
        <taxon>Archaea</taxon>
        <taxon>Methanobacteriati</taxon>
        <taxon>Methanobacteriota</taxon>
        <taxon>Stenosarchaea group</taxon>
        <taxon>Halobacteria</taxon>
        <taxon>Halobacteriales</taxon>
        <taxon>Natronomonadaceae</taxon>
        <taxon>Halosegnis</taxon>
    </lineage>
</organism>
<sequence>MTPEGTLVASRVVESLATPLETCFADQLTGYLRIESGMPLADADPVVVTLDGGVPTAAVVPDGDQTGAGALAALPDTGPFRVERARTSASALASLHDRPACHVDPGAIAERADAPALAARLRERAPDDPTDDSMADFLDDPDQIAALKAEARAEATARADEWGLSDQLDTE</sequence>
<feature type="compositionally biased region" description="Basic and acidic residues" evidence="1">
    <location>
        <begin position="150"/>
        <end position="161"/>
    </location>
</feature>
<dbReference type="InterPro" id="IPR058367">
    <property type="entry name" value="DUF8054"/>
</dbReference>
<dbReference type="EMBL" id="QJOW01000002">
    <property type="protein sequence ID" value="KAB7516845.1"/>
    <property type="molecule type" value="Genomic_DNA"/>
</dbReference>
<dbReference type="Proteomes" id="UP000326302">
    <property type="component" value="Unassembled WGS sequence"/>
</dbReference>
<evidence type="ECO:0000313" key="4">
    <source>
        <dbReference type="Proteomes" id="UP000326302"/>
    </source>
</evidence>